<feature type="region of interest" description="Disordered" evidence="1">
    <location>
        <begin position="24"/>
        <end position="51"/>
    </location>
</feature>
<feature type="compositionally biased region" description="Basic and acidic residues" evidence="1">
    <location>
        <begin position="24"/>
        <end position="48"/>
    </location>
</feature>
<keyword evidence="2" id="KW-0689">Ribosomal protein</keyword>
<dbReference type="InterPro" id="IPR029071">
    <property type="entry name" value="Ubiquitin-like_domsf"/>
</dbReference>
<dbReference type="SUPFAM" id="SSF54236">
    <property type="entry name" value="Ubiquitin-like"/>
    <property type="match status" value="1"/>
</dbReference>
<reference evidence="3" key="1">
    <citation type="journal article" date="2019" name="Curr. Biol.">
        <title>Genome Sequence of Striga asiatica Provides Insight into the Evolution of Plant Parasitism.</title>
        <authorList>
            <person name="Yoshida S."/>
            <person name="Kim S."/>
            <person name="Wafula E.K."/>
            <person name="Tanskanen J."/>
            <person name="Kim Y.M."/>
            <person name="Honaas L."/>
            <person name="Yang Z."/>
            <person name="Spallek T."/>
            <person name="Conn C.E."/>
            <person name="Ichihashi Y."/>
            <person name="Cheong K."/>
            <person name="Cui S."/>
            <person name="Der J.P."/>
            <person name="Gundlach H."/>
            <person name="Jiao Y."/>
            <person name="Hori C."/>
            <person name="Ishida J.K."/>
            <person name="Kasahara H."/>
            <person name="Kiba T."/>
            <person name="Kim M.S."/>
            <person name="Koo N."/>
            <person name="Laohavisit A."/>
            <person name="Lee Y.H."/>
            <person name="Lumba S."/>
            <person name="McCourt P."/>
            <person name="Mortimer J.C."/>
            <person name="Mutuku J.M."/>
            <person name="Nomura T."/>
            <person name="Sasaki-Sekimoto Y."/>
            <person name="Seto Y."/>
            <person name="Wang Y."/>
            <person name="Wakatake T."/>
            <person name="Sakakibara H."/>
            <person name="Demura T."/>
            <person name="Yamaguchi S."/>
            <person name="Yoneyama K."/>
            <person name="Manabe R.I."/>
            <person name="Nelson D.C."/>
            <person name="Schulman A.H."/>
            <person name="Timko M.P."/>
            <person name="dePamphilis C.W."/>
            <person name="Choi D."/>
            <person name="Shirasu K."/>
        </authorList>
    </citation>
    <scope>NUCLEOTIDE SEQUENCE [LARGE SCALE GENOMIC DNA]</scope>
    <source>
        <strain evidence="3">cv. UVA1</strain>
    </source>
</reference>
<evidence type="ECO:0000313" key="3">
    <source>
        <dbReference type="Proteomes" id="UP000325081"/>
    </source>
</evidence>
<keyword evidence="2" id="KW-0687">Ribonucleoprotein</keyword>
<proteinExistence type="predicted"/>
<dbReference type="AlphaFoldDB" id="A0A5A7PJ08"/>
<dbReference type="Proteomes" id="UP000325081">
    <property type="component" value="Unassembled WGS sequence"/>
</dbReference>
<sequence>MGKVLKNLYGSVGCGGRLVRSTSDLDHQAGEEGADLARHSPNRRDASTQERAASVNGLTKVLLVMQSGCSSGTRQMCVELVKVLRAKSGGIPEDQHLISSGKQLDGGWTLADYNILKGVVAGAMMNIIKTSDLLKELAWKYILNKQICRK</sequence>
<evidence type="ECO:0000256" key="1">
    <source>
        <dbReference type="SAM" id="MobiDB-lite"/>
    </source>
</evidence>
<gene>
    <name evidence="2" type="ORF">STAS_08657</name>
</gene>
<dbReference type="Gene3D" id="3.10.20.90">
    <property type="entry name" value="Phosphatidylinositol 3-kinase Catalytic Subunit, Chain A, domain 1"/>
    <property type="match status" value="1"/>
</dbReference>
<evidence type="ECO:0000313" key="2">
    <source>
        <dbReference type="EMBL" id="GER32588.1"/>
    </source>
</evidence>
<keyword evidence="3" id="KW-1185">Reference proteome</keyword>
<organism evidence="2 3">
    <name type="scientific">Striga asiatica</name>
    <name type="common">Asiatic witchweed</name>
    <name type="synonym">Buchnera asiatica</name>
    <dbReference type="NCBI Taxonomy" id="4170"/>
    <lineage>
        <taxon>Eukaryota</taxon>
        <taxon>Viridiplantae</taxon>
        <taxon>Streptophyta</taxon>
        <taxon>Embryophyta</taxon>
        <taxon>Tracheophyta</taxon>
        <taxon>Spermatophyta</taxon>
        <taxon>Magnoliopsida</taxon>
        <taxon>eudicotyledons</taxon>
        <taxon>Gunneridae</taxon>
        <taxon>Pentapetalae</taxon>
        <taxon>asterids</taxon>
        <taxon>lamiids</taxon>
        <taxon>Lamiales</taxon>
        <taxon>Orobanchaceae</taxon>
        <taxon>Buchnereae</taxon>
        <taxon>Striga</taxon>
    </lineage>
</organism>
<dbReference type="EMBL" id="BKCP01004616">
    <property type="protein sequence ID" value="GER32588.1"/>
    <property type="molecule type" value="Genomic_DNA"/>
</dbReference>
<accession>A0A5A7PJ08</accession>
<dbReference type="GO" id="GO:0005840">
    <property type="term" value="C:ribosome"/>
    <property type="evidence" value="ECO:0007669"/>
    <property type="project" value="UniProtKB-KW"/>
</dbReference>
<protein>
    <submittedName>
        <fullName evidence="2">Ubiquitin-60S ribosomal protein L40</fullName>
    </submittedName>
</protein>
<comment type="caution">
    <text evidence="2">The sequence shown here is derived from an EMBL/GenBank/DDBJ whole genome shotgun (WGS) entry which is preliminary data.</text>
</comment>
<name>A0A5A7PJ08_STRAF</name>